<gene>
    <name evidence="3" type="ORF">P5G52_08920</name>
</gene>
<name>A0ABT8K3Q1_9MICC</name>
<evidence type="ECO:0000313" key="4">
    <source>
        <dbReference type="Proteomes" id="UP001174209"/>
    </source>
</evidence>
<evidence type="ECO:0000256" key="1">
    <source>
        <dbReference type="ARBA" id="ARBA00022763"/>
    </source>
</evidence>
<dbReference type="PANTHER" id="PTHR42942">
    <property type="entry name" value="6-O-METHYLGUANINE DNA METHYLTRANSFERASE"/>
    <property type="match status" value="1"/>
</dbReference>
<evidence type="ECO:0000313" key="3">
    <source>
        <dbReference type="EMBL" id="MDN4610994.1"/>
    </source>
</evidence>
<dbReference type="InterPro" id="IPR014048">
    <property type="entry name" value="MethylDNA_cys_MeTrfase_DNA-bd"/>
</dbReference>
<reference evidence="3" key="1">
    <citation type="submission" date="2023-06" db="EMBL/GenBank/DDBJ databases">
        <title>MT1 and MT2 Draft Genomes of Novel Species.</title>
        <authorList>
            <person name="Venkateswaran K."/>
        </authorList>
    </citation>
    <scope>NUCLEOTIDE SEQUENCE</scope>
    <source>
        <strain evidence="3">IIF3SC-B10</strain>
    </source>
</reference>
<sequence length="165" mass="17339">MHPRAGGQGFSQGVVDAGPAGASPIDLHAGSALRPVRAPRIDPEAYAEAVLAVAELVPGGRVLTYGDVAELLECGGPRQVGRALSRSTRDVPWWRILRAGGHPPQGLALPARHRYDEEGTPLSLPSGSADSGDYRVDLSAARWWPAPEDQGRIADLGASLRRAGL</sequence>
<dbReference type="Proteomes" id="UP001174209">
    <property type="component" value="Unassembled WGS sequence"/>
</dbReference>
<dbReference type="Pfam" id="PF01035">
    <property type="entry name" value="DNA_binding_1"/>
    <property type="match status" value="1"/>
</dbReference>
<dbReference type="SUPFAM" id="SSF46767">
    <property type="entry name" value="Methylated DNA-protein cysteine methyltransferase, C-terminal domain"/>
    <property type="match status" value="1"/>
</dbReference>
<dbReference type="Gene3D" id="1.10.10.10">
    <property type="entry name" value="Winged helix-like DNA-binding domain superfamily/Winged helix DNA-binding domain"/>
    <property type="match status" value="1"/>
</dbReference>
<keyword evidence="4" id="KW-1185">Reference proteome</keyword>
<comment type="caution">
    <text evidence="3">The sequence shown here is derived from an EMBL/GenBank/DDBJ whole genome shotgun (WGS) entry which is preliminary data.</text>
</comment>
<feature type="domain" description="Methylated-DNA-[protein]-cysteine S-methyltransferase DNA binding" evidence="2">
    <location>
        <begin position="47"/>
        <end position="102"/>
    </location>
</feature>
<dbReference type="InterPro" id="IPR036388">
    <property type="entry name" value="WH-like_DNA-bd_sf"/>
</dbReference>
<keyword evidence="1" id="KW-0227">DNA damage</keyword>
<protein>
    <submittedName>
        <fullName evidence="3">MGMT family protein</fullName>
    </submittedName>
</protein>
<organism evidence="3 4">
    <name type="scientific">Arthrobacter burdickii</name>
    <dbReference type="NCBI Taxonomy" id="3035920"/>
    <lineage>
        <taxon>Bacteria</taxon>
        <taxon>Bacillati</taxon>
        <taxon>Actinomycetota</taxon>
        <taxon>Actinomycetes</taxon>
        <taxon>Micrococcales</taxon>
        <taxon>Micrococcaceae</taxon>
        <taxon>Arthrobacter</taxon>
    </lineage>
</organism>
<dbReference type="EMBL" id="JAROCG010000001">
    <property type="protein sequence ID" value="MDN4610994.1"/>
    <property type="molecule type" value="Genomic_DNA"/>
</dbReference>
<dbReference type="InterPro" id="IPR036217">
    <property type="entry name" value="MethylDNA_cys_MeTrfase_DNAb"/>
</dbReference>
<accession>A0ABT8K3Q1</accession>
<dbReference type="PANTHER" id="PTHR42942:SF1">
    <property type="entry name" value="ALKYLTRANSFERASE-LIKE PROTEIN 1"/>
    <property type="match status" value="1"/>
</dbReference>
<dbReference type="RefSeq" id="WP_301226625.1">
    <property type="nucleotide sequence ID" value="NZ_JAROCG010000001.1"/>
</dbReference>
<proteinExistence type="predicted"/>
<dbReference type="InterPro" id="IPR052520">
    <property type="entry name" value="ATL_DNA_repair"/>
</dbReference>
<evidence type="ECO:0000259" key="2">
    <source>
        <dbReference type="Pfam" id="PF01035"/>
    </source>
</evidence>